<keyword evidence="1" id="KW-0472">Membrane</keyword>
<protein>
    <submittedName>
        <fullName evidence="2">Uncharacterized protein</fullName>
    </submittedName>
</protein>
<sequence length="99" mass="11537">MPQGPSCREWCSVFFFIVEMCTYSRLGYLFNFLIYICMHKFLRAVSCLNKCKPGLFFFALFRCNPLSFLLARPVCCKAPPEQLLFGQMFGDVQKILLLE</sequence>
<feature type="transmembrane region" description="Helical" evidence="1">
    <location>
        <begin position="12"/>
        <end position="36"/>
    </location>
</feature>
<keyword evidence="1" id="KW-1133">Transmembrane helix</keyword>
<dbReference type="EMBL" id="GFPF01003456">
    <property type="protein sequence ID" value="MAA14602.1"/>
    <property type="molecule type" value="Transcribed_RNA"/>
</dbReference>
<reference evidence="2" key="1">
    <citation type="journal article" date="2017" name="Parasit. Vectors">
        <title>Sialotranscriptomics of Rhipicephalus zambeziensis reveals intricate expression profiles of secretory proteins and suggests tight temporal transcriptional regulation during blood-feeding.</title>
        <authorList>
            <person name="de Castro M.H."/>
            <person name="de Klerk D."/>
            <person name="Pienaar R."/>
            <person name="Rees D.J.G."/>
            <person name="Mans B.J."/>
        </authorList>
    </citation>
    <scope>NUCLEOTIDE SEQUENCE</scope>
    <source>
        <tissue evidence="2">Salivary glands</tissue>
    </source>
</reference>
<accession>A0A224YL98</accession>
<evidence type="ECO:0000256" key="1">
    <source>
        <dbReference type="SAM" id="Phobius"/>
    </source>
</evidence>
<proteinExistence type="predicted"/>
<evidence type="ECO:0000313" key="2">
    <source>
        <dbReference type="EMBL" id="MAA14602.1"/>
    </source>
</evidence>
<dbReference type="AlphaFoldDB" id="A0A224YL98"/>
<keyword evidence="1" id="KW-0812">Transmembrane</keyword>
<name>A0A224YL98_9ACAR</name>
<organism evidence="2">
    <name type="scientific">Rhipicephalus zambeziensis</name>
    <dbReference type="NCBI Taxonomy" id="60191"/>
    <lineage>
        <taxon>Eukaryota</taxon>
        <taxon>Metazoa</taxon>
        <taxon>Ecdysozoa</taxon>
        <taxon>Arthropoda</taxon>
        <taxon>Chelicerata</taxon>
        <taxon>Arachnida</taxon>
        <taxon>Acari</taxon>
        <taxon>Parasitiformes</taxon>
        <taxon>Ixodida</taxon>
        <taxon>Ixodoidea</taxon>
        <taxon>Ixodidae</taxon>
        <taxon>Rhipicephalinae</taxon>
        <taxon>Rhipicephalus</taxon>
        <taxon>Rhipicephalus</taxon>
    </lineage>
</organism>